<evidence type="ECO:0000313" key="3">
    <source>
        <dbReference type="EMBL" id="EFC89774.1"/>
    </source>
</evidence>
<proteinExistence type="predicted"/>
<keyword evidence="2" id="KW-1133">Transmembrane helix</keyword>
<reference evidence="3 4" key="1">
    <citation type="submission" date="2009-10" db="EMBL/GenBank/DDBJ databases">
        <authorList>
            <person name="Weinstock G."/>
            <person name="Sodergren E."/>
            <person name="Clifton S."/>
            <person name="Fulton L."/>
            <person name="Fulton B."/>
            <person name="Courtney L."/>
            <person name="Fronick C."/>
            <person name="Harrison M."/>
            <person name="Strong C."/>
            <person name="Farmer C."/>
            <person name="Delahaunty K."/>
            <person name="Markovic C."/>
            <person name="Hall O."/>
            <person name="Minx P."/>
            <person name="Tomlinson C."/>
            <person name="Mitreva M."/>
            <person name="Nelson J."/>
            <person name="Hou S."/>
            <person name="Wollam A."/>
            <person name="Pepin K.H."/>
            <person name="Johnson M."/>
            <person name="Bhonagiri V."/>
            <person name="Nash W.E."/>
            <person name="Warren W."/>
            <person name="Chinwalla A."/>
            <person name="Mardis E.R."/>
            <person name="Wilson R.K."/>
        </authorList>
    </citation>
    <scope>NUCLEOTIDE SEQUENCE [LARGE SCALE GENOMIC DNA]</scope>
    <source>
        <strain evidence="4">ATCC 25996 / DSM 4631 / NCTC 10774 / M26</strain>
    </source>
</reference>
<dbReference type="STRING" id="546266.NEIMUCOT_03573"/>
<organism evidence="3 4">
    <name type="scientific">Neisseria mucosa (strain ATCC 25996 / DSM 4631 / NCTC 10774 / M26)</name>
    <dbReference type="NCBI Taxonomy" id="546266"/>
    <lineage>
        <taxon>Bacteria</taxon>
        <taxon>Pseudomonadati</taxon>
        <taxon>Pseudomonadota</taxon>
        <taxon>Betaproteobacteria</taxon>
        <taxon>Neisseriales</taxon>
        <taxon>Neisseriaceae</taxon>
        <taxon>Neisseria</taxon>
    </lineage>
</organism>
<feature type="transmembrane region" description="Helical" evidence="2">
    <location>
        <begin position="151"/>
        <end position="169"/>
    </location>
</feature>
<keyword evidence="2" id="KW-0812">Transmembrane</keyword>
<evidence type="ECO:0000256" key="2">
    <source>
        <dbReference type="SAM" id="Phobius"/>
    </source>
</evidence>
<dbReference type="AlphaFoldDB" id="D2ZSJ1"/>
<dbReference type="EMBL" id="ACDX02000001">
    <property type="protein sequence ID" value="EFC89774.1"/>
    <property type="molecule type" value="Genomic_DNA"/>
</dbReference>
<gene>
    <name evidence="3" type="ORF">NEIMUCOT_03573</name>
</gene>
<evidence type="ECO:0000256" key="1">
    <source>
        <dbReference type="SAM" id="Coils"/>
    </source>
</evidence>
<dbReference type="Proteomes" id="UP000003344">
    <property type="component" value="Unassembled WGS sequence"/>
</dbReference>
<feature type="transmembrane region" description="Helical" evidence="2">
    <location>
        <begin position="118"/>
        <end position="139"/>
    </location>
</feature>
<feature type="coiled-coil region" evidence="1">
    <location>
        <begin position="17"/>
        <end position="82"/>
    </location>
</feature>
<accession>D2ZSJ1</accession>
<comment type="caution">
    <text evidence="3">The sequence shown here is derived from an EMBL/GenBank/DDBJ whole genome shotgun (WGS) entry which is preliminary data.</text>
</comment>
<keyword evidence="1" id="KW-0175">Coiled coil</keyword>
<evidence type="ECO:0000313" key="4">
    <source>
        <dbReference type="Proteomes" id="UP000003344"/>
    </source>
</evidence>
<dbReference type="RefSeq" id="WP_003740727.1">
    <property type="nucleotide sequence ID" value="NZ_ACDX02000001.1"/>
</dbReference>
<keyword evidence="2" id="KW-0472">Membrane</keyword>
<name>D2ZSJ1_NEIM2</name>
<protein>
    <submittedName>
        <fullName evidence="3">Uncharacterized protein</fullName>
    </submittedName>
</protein>
<sequence>MQWDEYFRKRSIVKVENESLKNQISLFEDKIQLLQKGLEQTQSESNSRGNQEEIDKLQKQIKQIEEEKNQSLEDLKKSLKLQWRNQIQYARNSLAHALKNTDNQIKNNENTACWFKRLGIALFIITIILLLIFSIFVLCAPDSFLTQNFNILFYTFPIITLMLIGTTCLRHQKNLLGEVRHFSNMKHQIELCSGLLEASQHAAASFNNPEKADEYVQETFTQIRNRLLNSQYLPDNSSADKQSDNDFGSDKVLDLLNKIADLSGKKSMGN</sequence>